<gene>
    <name evidence="3" type="ORF">L2725_19265</name>
</gene>
<dbReference type="InterPro" id="IPR010718">
    <property type="entry name" value="DUF1294"/>
</dbReference>
<evidence type="ECO:0000256" key="1">
    <source>
        <dbReference type="SAM" id="Phobius"/>
    </source>
</evidence>
<keyword evidence="1" id="KW-1133">Transmembrane helix</keyword>
<feature type="transmembrane region" description="Helical" evidence="1">
    <location>
        <begin position="165"/>
        <end position="183"/>
    </location>
</feature>
<keyword evidence="1" id="KW-0812">Transmembrane</keyword>
<name>A0ABT0NBY4_9GAMM</name>
<dbReference type="InterPro" id="IPR011129">
    <property type="entry name" value="CSD"/>
</dbReference>
<dbReference type="RefSeq" id="WP_249250452.1">
    <property type="nucleotide sequence ID" value="NZ_JAKIKT010000009.1"/>
</dbReference>
<dbReference type="PROSITE" id="PS51857">
    <property type="entry name" value="CSD_2"/>
    <property type="match status" value="1"/>
</dbReference>
<dbReference type="InterPro" id="IPR012340">
    <property type="entry name" value="NA-bd_OB-fold"/>
</dbReference>
<feature type="transmembrane region" description="Helical" evidence="1">
    <location>
        <begin position="99"/>
        <end position="116"/>
    </location>
</feature>
<evidence type="ECO:0000313" key="4">
    <source>
        <dbReference type="Proteomes" id="UP001202831"/>
    </source>
</evidence>
<dbReference type="Pfam" id="PF06961">
    <property type="entry name" value="DUF1294"/>
    <property type="match status" value="1"/>
</dbReference>
<dbReference type="Gene3D" id="2.40.50.140">
    <property type="entry name" value="Nucleic acid-binding proteins"/>
    <property type="match status" value="1"/>
</dbReference>
<accession>A0ABT0NBY4</accession>
<keyword evidence="1" id="KW-0472">Membrane</keyword>
<dbReference type="EMBL" id="JAKIKT010000009">
    <property type="protein sequence ID" value="MCL2915885.1"/>
    <property type="molecule type" value="Genomic_DNA"/>
</dbReference>
<organism evidence="3 4">
    <name type="scientific">Shewanella corallii</name>
    <dbReference type="NCBI Taxonomy" id="560080"/>
    <lineage>
        <taxon>Bacteria</taxon>
        <taxon>Pseudomonadati</taxon>
        <taxon>Pseudomonadota</taxon>
        <taxon>Gammaproteobacteria</taxon>
        <taxon>Alteromonadales</taxon>
        <taxon>Shewanellaceae</taxon>
        <taxon>Shewanella</taxon>
    </lineage>
</organism>
<dbReference type="SMART" id="SM00357">
    <property type="entry name" value="CSP"/>
    <property type="match status" value="1"/>
</dbReference>
<dbReference type="SUPFAM" id="SSF50249">
    <property type="entry name" value="Nucleic acid-binding proteins"/>
    <property type="match status" value="1"/>
</dbReference>
<feature type="domain" description="CSD" evidence="2">
    <location>
        <begin position="4"/>
        <end position="68"/>
    </location>
</feature>
<dbReference type="InterPro" id="IPR002059">
    <property type="entry name" value="CSP_DNA-bd"/>
</dbReference>
<evidence type="ECO:0000259" key="2">
    <source>
        <dbReference type="PROSITE" id="PS51857"/>
    </source>
</evidence>
<reference evidence="3 4" key="1">
    <citation type="submission" date="2022-01" db="EMBL/GenBank/DDBJ databases">
        <title>Whole genome-based taxonomy of the Shewanellaceae.</title>
        <authorList>
            <person name="Martin-Rodriguez A.J."/>
        </authorList>
    </citation>
    <scope>NUCLEOTIDE SEQUENCE [LARGE SCALE GENOMIC DNA]</scope>
    <source>
        <strain evidence="3 4">DSM 21332</strain>
    </source>
</reference>
<protein>
    <submittedName>
        <fullName evidence="3">DUF1294 domain-containing protein</fullName>
    </submittedName>
</protein>
<feature type="transmembrane region" description="Helical" evidence="1">
    <location>
        <begin position="72"/>
        <end position="93"/>
    </location>
</feature>
<dbReference type="Proteomes" id="UP001202831">
    <property type="component" value="Unassembled WGS sequence"/>
</dbReference>
<dbReference type="Pfam" id="PF00313">
    <property type="entry name" value="CSD"/>
    <property type="match status" value="1"/>
</dbReference>
<proteinExistence type="predicted"/>
<keyword evidence="4" id="KW-1185">Reference proteome</keyword>
<evidence type="ECO:0000313" key="3">
    <source>
        <dbReference type="EMBL" id="MCL2915885.1"/>
    </source>
</evidence>
<comment type="caution">
    <text evidence="3">The sequence shown here is derived from an EMBL/GenBank/DDBJ whole genome shotgun (WGS) entry which is preliminary data.</text>
</comment>
<sequence>MSTRHKGKIIEWQDERGFGFAENNKGSKVFVHIKQFSSKRRRPRIGDTISFEQVPDQRGKPSAMRINLHGGWISFSVLFAITFLATLAGAAVLRYLPDWMVGLYLLMSLFTFISYARDKSAAKLGHWRLSEMSLQLQALIGGWPGALIARHWLRHKSSKTSFSVVLYLMALMNICGLVALVYWQSIHSSWN</sequence>